<evidence type="ECO:0000313" key="3">
    <source>
        <dbReference type="Proteomes" id="UP000001542"/>
    </source>
</evidence>
<keyword evidence="1" id="KW-1133">Transmembrane helix</keyword>
<dbReference type="Proteomes" id="UP000001542">
    <property type="component" value="Unassembled WGS sequence"/>
</dbReference>
<reference evidence="2" key="1">
    <citation type="submission" date="2006-10" db="EMBL/GenBank/DDBJ databases">
        <authorList>
            <person name="Amadeo P."/>
            <person name="Zhao Q."/>
            <person name="Wortman J."/>
            <person name="Fraser-Liggett C."/>
            <person name="Carlton J."/>
        </authorList>
    </citation>
    <scope>NUCLEOTIDE SEQUENCE</scope>
    <source>
        <strain evidence="2">G3</strain>
    </source>
</reference>
<dbReference type="VEuPathDB" id="TrichDB:TVAGG3_0473580"/>
<dbReference type="KEGG" id="tva:4752899"/>
<dbReference type="GO" id="GO:0016020">
    <property type="term" value="C:membrane"/>
    <property type="evidence" value="ECO:0000318"/>
    <property type="project" value="GO_Central"/>
</dbReference>
<reference evidence="2" key="2">
    <citation type="journal article" date="2007" name="Science">
        <title>Draft genome sequence of the sexually transmitted pathogen Trichomonas vaginalis.</title>
        <authorList>
            <person name="Carlton J.M."/>
            <person name="Hirt R.P."/>
            <person name="Silva J.C."/>
            <person name="Delcher A.L."/>
            <person name="Schatz M."/>
            <person name="Zhao Q."/>
            <person name="Wortman J.R."/>
            <person name="Bidwell S.L."/>
            <person name="Alsmark U.C.M."/>
            <person name="Besteiro S."/>
            <person name="Sicheritz-Ponten T."/>
            <person name="Noel C.J."/>
            <person name="Dacks J.B."/>
            <person name="Foster P.G."/>
            <person name="Simillion C."/>
            <person name="Van de Peer Y."/>
            <person name="Miranda-Saavedra D."/>
            <person name="Barton G.J."/>
            <person name="Westrop G.D."/>
            <person name="Mueller S."/>
            <person name="Dessi D."/>
            <person name="Fiori P.L."/>
            <person name="Ren Q."/>
            <person name="Paulsen I."/>
            <person name="Zhang H."/>
            <person name="Bastida-Corcuera F.D."/>
            <person name="Simoes-Barbosa A."/>
            <person name="Brown M.T."/>
            <person name="Hayes R.D."/>
            <person name="Mukherjee M."/>
            <person name="Okumura C.Y."/>
            <person name="Schneider R."/>
            <person name="Smith A.J."/>
            <person name="Vanacova S."/>
            <person name="Villalvazo M."/>
            <person name="Haas B.J."/>
            <person name="Pertea M."/>
            <person name="Feldblyum T.V."/>
            <person name="Utterback T.R."/>
            <person name="Shu C.L."/>
            <person name="Osoegawa K."/>
            <person name="de Jong P.J."/>
            <person name="Hrdy I."/>
            <person name="Horvathova L."/>
            <person name="Zubacova Z."/>
            <person name="Dolezal P."/>
            <person name="Malik S.B."/>
            <person name="Logsdon J.M. Jr."/>
            <person name="Henze K."/>
            <person name="Gupta A."/>
            <person name="Wang C.C."/>
            <person name="Dunne R.L."/>
            <person name="Upcroft J.A."/>
            <person name="Upcroft P."/>
            <person name="White O."/>
            <person name="Salzberg S.L."/>
            <person name="Tang P."/>
            <person name="Chiu C.-H."/>
            <person name="Lee Y.-S."/>
            <person name="Embley T.M."/>
            <person name="Coombs G.H."/>
            <person name="Mottram J.C."/>
            <person name="Tachezy J."/>
            <person name="Fraser-Liggett C.M."/>
            <person name="Johnson P.J."/>
        </authorList>
    </citation>
    <scope>NUCLEOTIDE SEQUENCE [LARGE SCALE GENOMIC DNA]</scope>
    <source>
        <strain evidence="2">G3</strain>
    </source>
</reference>
<feature type="transmembrane region" description="Helical" evidence="1">
    <location>
        <begin position="307"/>
        <end position="327"/>
    </location>
</feature>
<dbReference type="VEuPathDB" id="TrichDB:TVAG_268920"/>
<keyword evidence="1" id="KW-0812">Transmembrane</keyword>
<sequence>MFALLIIFSHSKEHSIASRSRKLSLPQFGFLRGGSIHVELISETAEDFRFHMVPRDRYEIQIRNDSKYCTIKYGIIPRVRKEISSDFKYIEWYNQIEISCVYQPMIVVCSNVTSEYHVKYDIKNPTFDFDYRYLKSDTVFLIFDCRFICSAVLGISAWYLYPSFLIPIQLYTTLLAVLAAVSYDFNAYKYQKMIKENQFVSKKFELLNDSLLILTIVLSLIIGHLVSMGYSIIAKSIQYKTQLNVLITPIIIGVFIYLIQHGEDEVLNILSIIASSFPICYYLYNIINNVAYLLEASSEVTDNTMSLKISMTLKAISIWISSLVFCIISIPQEKGRNSIIFWSISLFIQIGCLSIYFVFSGGYVTEDEEEETVDNVIYIEDPNNDSRLMVLEP</sequence>
<organism evidence="2 3">
    <name type="scientific">Trichomonas vaginalis (strain ATCC PRA-98 / G3)</name>
    <dbReference type="NCBI Taxonomy" id="412133"/>
    <lineage>
        <taxon>Eukaryota</taxon>
        <taxon>Metamonada</taxon>
        <taxon>Parabasalia</taxon>
        <taxon>Trichomonadida</taxon>
        <taxon>Trichomonadidae</taxon>
        <taxon>Trichomonas</taxon>
    </lineage>
</organism>
<gene>
    <name evidence="2" type="ORF">TVAG_268920</name>
</gene>
<evidence type="ECO:0008006" key="4">
    <source>
        <dbReference type="Google" id="ProtNLM"/>
    </source>
</evidence>
<dbReference type="InParanoid" id="A2FIX8"/>
<feature type="transmembrane region" description="Helical" evidence="1">
    <location>
        <begin position="139"/>
        <end position="160"/>
    </location>
</feature>
<proteinExistence type="predicted"/>
<feature type="transmembrane region" description="Helical" evidence="1">
    <location>
        <begin position="266"/>
        <end position="287"/>
    </location>
</feature>
<dbReference type="EMBL" id="DS113821">
    <property type="protein sequence ID" value="EAX95155.1"/>
    <property type="molecule type" value="Genomic_DNA"/>
</dbReference>
<accession>A2FIX8</accession>
<evidence type="ECO:0000256" key="1">
    <source>
        <dbReference type="SAM" id="Phobius"/>
    </source>
</evidence>
<evidence type="ECO:0000313" key="2">
    <source>
        <dbReference type="EMBL" id="EAX95155.1"/>
    </source>
</evidence>
<feature type="transmembrane region" description="Helical" evidence="1">
    <location>
        <begin position="166"/>
        <end position="185"/>
    </location>
</feature>
<feature type="transmembrane region" description="Helical" evidence="1">
    <location>
        <begin position="239"/>
        <end position="259"/>
    </location>
</feature>
<protein>
    <recommendedName>
        <fullName evidence="4">Intimal thickness related receptor IRP domain-containing protein</fullName>
    </recommendedName>
</protein>
<dbReference type="AlphaFoldDB" id="A2FIX8"/>
<feature type="transmembrane region" description="Helical" evidence="1">
    <location>
        <begin position="339"/>
        <end position="359"/>
    </location>
</feature>
<keyword evidence="3" id="KW-1185">Reference proteome</keyword>
<dbReference type="GO" id="GO:0005794">
    <property type="term" value="C:Golgi apparatus"/>
    <property type="evidence" value="ECO:0000318"/>
    <property type="project" value="GO_Central"/>
</dbReference>
<name>A2FIX8_TRIV3</name>
<feature type="transmembrane region" description="Helical" evidence="1">
    <location>
        <begin position="206"/>
        <end position="233"/>
    </location>
</feature>
<keyword evidence="1" id="KW-0472">Membrane</keyword>